<dbReference type="GO" id="GO:0019693">
    <property type="term" value="P:ribose phosphate metabolic process"/>
    <property type="evidence" value="ECO:0007669"/>
    <property type="project" value="TreeGrafter"/>
</dbReference>
<gene>
    <name evidence="3" type="ORF">H0235_016456</name>
</gene>
<evidence type="ECO:0000259" key="2">
    <source>
        <dbReference type="PROSITE" id="PS51462"/>
    </source>
</evidence>
<name>A0A834N6M3_VESPE</name>
<dbReference type="EMBL" id="JACSDY010000020">
    <property type="protein sequence ID" value="KAF7396919.1"/>
    <property type="molecule type" value="Genomic_DNA"/>
</dbReference>
<keyword evidence="1" id="KW-0378">Hydrolase</keyword>
<dbReference type="PROSITE" id="PS51462">
    <property type="entry name" value="NUDIX"/>
    <property type="match status" value="1"/>
</dbReference>
<reference evidence="3" key="1">
    <citation type="journal article" date="2020" name="G3 (Bethesda)">
        <title>High-Quality Assemblies for Three Invasive Social Wasps from the &lt;i&gt;Vespula&lt;/i&gt; Genus.</title>
        <authorList>
            <person name="Harrop T.W.R."/>
            <person name="Guhlin J."/>
            <person name="McLaughlin G.M."/>
            <person name="Permina E."/>
            <person name="Stockwell P."/>
            <person name="Gilligan J."/>
            <person name="Le Lec M.F."/>
            <person name="Gruber M.A.M."/>
            <person name="Quinn O."/>
            <person name="Lovegrove M."/>
            <person name="Duncan E.J."/>
            <person name="Remnant E.J."/>
            <person name="Van Eeckhoven J."/>
            <person name="Graham B."/>
            <person name="Knapp R.A."/>
            <person name="Langford K.W."/>
            <person name="Kronenberg Z."/>
            <person name="Press M.O."/>
            <person name="Eacker S.M."/>
            <person name="Wilson-Rankin E.E."/>
            <person name="Purcell J."/>
            <person name="Lester P.J."/>
            <person name="Dearden P.K."/>
        </authorList>
    </citation>
    <scope>NUCLEOTIDE SEQUENCE</scope>
    <source>
        <strain evidence="3">Volc-1</strain>
    </source>
</reference>
<evidence type="ECO:0000313" key="4">
    <source>
        <dbReference type="Proteomes" id="UP000600918"/>
    </source>
</evidence>
<dbReference type="SUPFAM" id="SSF55811">
    <property type="entry name" value="Nudix"/>
    <property type="match status" value="1"/>
</dbReference>
<comment type="caution">
    <text evidence="3">The sequence shown here is derived from an EMBL/GenBank/DDBJ whole genome shotgun (WGS) entry which is preliminary data.</text>
</comment>
<dbReference type="Gene3D" id="3.90.79.10">
    <property type="entry name" value="Nucleoside Triphosphate Pyrophosphohydrolase"/>
    <property type="match status" value="1"/>
</dbReference>
<dbReference type="GO" id="GO:0008768">
    <property type="term" value="F:UDP-sugar diphosphatase activity"/>
    <property type="evidence" value="ECO:0007669"/>
    <property type="project" value="TreeGrafter"/>
</dbReference>
<protein>
    <recommendedName>
        <fullName evidence="2">Nudix hydrolase domain-containing protein</fullName>
    </recommendedName>
</protein>
<evidence type="ECO:0000256" key="1">
    <source>
        <dbReference type="ARBA" id="ARBA00022801"/>
    </source>
</evidence>
<dbReference type="Proteomes" id="UP000600918">
    <property type="component" value="Unassembled WGS sequence"/>
</dbReference>
<dbReference type="InterPro" id="IPR015797">
    <property type="entry name" value="NUDIX_hydrolase-like_dom_sf"/>
</dbReference>
<dbReference type="GO" id="GO:0006753">
    <property type="term" value="P:nucleoside phosphate metabolic process"/>
    <property type="evidence" value="ECO:0007669"/>
    <property type="project" value="TreeGrafter"/>
</dbReference>
<dbReference type="PANTHER" id="PTHR11839">
    <property type="entry name" value="UDP/ADP-SUGAR PYROPHOSPHATASE"/>
    <property type="match status" value="1"/>
</dbReference>
<feature type="domain" description="Nudix hydrolase" evidence="2">
    <location>
        <begin position="55"/>
        <end position="205"/>
    </location>
</feature>
<dbReference type="PANTHER" id="PTHR11839:SF15">
    <property type="entry name" value="URIDINE DIPHOSPHATE GLUCOSE PYROPHOSPHATASE NUDT14"/>
    <property type="match status" value="1"/>
</dbReference>
<evidence type="ECO:0000313" key="3">
    <source>
        <dbReference type="EMBL" id="KAF7396919.1"/>
    </source>
</evidence>
<keyword evidence="4" id="KW-1185">Reference proteome</keyword>
<sequence length="286" mass="32482">MDGIKQNTRNEILRKKILDIEKIQIRKCPIDSPWVKPVRICYTQDGHEKVWDVVKSHDSVGIVVFNTTRKKLILVRQFRPAAYYACLPDKVEKINLKQYPPSLGLTLELCAGIVDKDKPLVEIARDELREECGYEAPASAFTKIVTYRWKYNIVSYNVNIKKGHKGLFTLSKSSKVFDIKFITTIENIRIAIIQHTALFLILFKDILSILVLGVGSGATKQTLFYVEVTDEMHIYPGGGAESEGELIELVEMNVEEAKEYITSGEVQSPSSFLFGISWFLSNKHGH</sequence>
<proteinExistence type="predicted"/>
<dbReference type="InterPro" id="IPR000086">
    <property type="entry name" value="NUDIX_hydrolase_dom"/>
</dbReference>
<accession>A0A834N6M3</accession>
<dbReference type="AlphaFoldDB" id="A0A834N6M3"/>
<organism evidence="3 4">
    <name type="scientific">Vespula pensylvanica</name>
    <name type="common">Western yellow jacket</name>
    <name type="synonym">Wasp</name>
    <dbReference type="NCBI Taxonomy" id="30213"/>
    <lineage>
        <taxon>Eukaryota</taxon>
        <taxon>Metazoa</taxon>
        <taxon>Ecdysozoa</taxon>
        <taxon>Arthropoda</taxon>
        <taxon>Hexapoda</taxon>
        <taxon>Insecta</taxon>
        <taxon>Pterygota</taxon>
        <taxon>Neoptera</taxon>
        <taxon>Endopterygota</taxon>
        <taxon>Hymenoptera</taxon>
        <taxon>Apocrita</taxon>
        <taxon>Aculeata</taxon>
        <taxon>Vespoidea</taxon>
        <taxon>Vespidae</taxon>
        <taxon>Vespinae</taxon>
        <taxon>Vespula</taxon>
    </lineage>
</organism>
<dbReference type="CDD" id="cd18887">
    <property type="entry name" value="NUDIX_UGPPase_Nudt14"/>
    <property type="match status" value="1"/>
</dbReference>